<dbReference type="AlphaFoldDB" id="H1S5H9"/>
<proteinExistence type="predicted"/>
<name>H1S5H9_9BURK</name>
<accession>H1S5H9</accession>
<dbReference type="EMBL" id="AHJE01000037">
    <property type="protein sequence ID" value="EHP42205.1"/>
    <property type="molecule type" value="Genomic_DNA"/>
</dbReference>
<dbReference type="Proteomes" id="UP000005808">
    <property type="component" value="Unassembled WGS sequence"/>
</dbReference>
<evidence type="ECO:0000313" key="2">
    <source>
        <dbReference type="EMBL" id="EHP42205.1"/>
    </source>
</evidence>
<gene>
    <name evidence="2" type="ORF">OR16_15508</name>
</gene>
<feature type="signal peptide" evidence="1">
    <location>
        <begin position="1"/>
        <end position="48"/>
    </location>
</feature>
<evidence type="ECO:0008006" key="4">
    <source>
        <dbReference type="Google" id="ProtNLM"/>
    </source>
</evidence>
<reference evidence="2 3" key="1">
    <citation type="journal article" date="2012" name="J. Bacteriol.">
        <title>De Novo Genome Project of Cupriavidus basilensis OR16.</title>
        <authorList>
            <person name="Cserhati M."/>
            <person name="Kriszt B."/>
            <person name="Szoboszlay S."/>
            <person name="Toth A."/>
            <person name="Szabo I."/>
            <person name="Tancsics A."/>
            <person name="Nagy I."/>
            <person name="Horvath B."/>
            <person name="Nagy I."/>
            <person name="Kukolya J."/>
        </authorList>
    </citation>
    <scope>NUCLEOTIDE SEQUENCE [LARGE SCALE GENOMIC DNA]</scope>
    <source>
        <strain evidence="2 3">OR16</strain>
    </source>
</reference>
<protein>
    <recommendedName>
        <fullName evidence="4">DUF3047 domain-containing protein</fullName>
    </recommendedName>
</protein>
<keyword evidence="1" id="KW-0732">Signal</keyword>
<dbReference type="InterPro" id="IPR021409">
    <property type="entry name" value="DUF3047"/>
</dbReference>
<comment type="caution">
    <text evidence="2">The sequence shown here is derived from an EMBL/GenBank/DDBJ whole genome shotgun (WGS) entry which is preliminary data.</text>
</comment>
<dbReference type="RefSeq" id="WP_006158673.1">
    <property type="nucleotide sequence ID" value="NZ_AHJE01000037.1"/>
</dbReference>
<dbReference type="Pfam" id="PF11249">
    <property type="entry name" value="DUF3047"/>
    <property type="match status" value="1"/>
</dbReference>
<feature type="chain" id="PRO_5003553550" description="DUF3047 domain-containing protein" evidence="1">
    <location>
        <begin position="49"/>
        <end position="281"/>
    </location>
</feature>
<sequence length="281" mass="29462">MTATIEQAIMTFHLALTHSARSVAPRAHVLAALLACGLLLAHATPAGAQASAAPAQAGAPTAPGAAFSAGTPGGPLPAGWKNLPVARGKASTHYSLVTDDHATVLEADASASASALMHKGNNLNLEATPQVSWRWKVEHPIDEADNSVAAKEDAPARLVFMFDGDTDKLSLGERTAMKLAKTLAGEELPYATLMYIWSNTAPVGTVVDNPHTSRVKMIVVSGGPDATGKWLTLSRNVEQDFEHAFKEKPDKVTAYGLLTDTDNTGGSARAWYGDIRFGAAK</sequence>
<organism evidence="2 3">
    <name type="scientific">Cupriavidus basilensis OR16</name>
    <dbReference type="NCBI Taxonomy" id="1127483"/>
    <lineage>
        <taxon>Bacteria</taxon>
        <taxon>Pseudomonadati</taxon>
        <taxon>Pseudomonadota</taxon>
        <taxon>Betaproteobacteria</taxon>
        <taxon>Burkholderiales</taxon>
        <taxon>Burkholderiaceae</taxon>
        <taxon>Cupriavidus</taxon>
    </lineage>
</organism>
<dbReference type="PATRIC" id="fig|1127483.3.peg.3108"/>
<evidence type="ECO:0000256" key="1">
    <source>
        <dbReference type="SAM" id="SignalP"/>
    </source>
</evidence>
<evidence type="ECO:0000313" key="3">
    <source>
        <dbReference type="Proteomes" id="UP000005808"/>
    </source>
</evidence>